<dbReference type="InterPro" id="IPR046173">
    <property type="entry name" value="DUF6175"/>
</dbReference>
<keyword evidence="2" id="KW-1185">Reference proteome</keyword>
<dbReference type="RefSeq" id="WP_186958785.1">
    <property type="nucleotide sequence ID" value="NZ_JACOOI010000005.1"/>
</dbReference>
<dbReference type="Proteomes" id="UP000644010">
    <property type="component" value="Unassembled WGS sequence"/>
</dbReference>
<dbReference type="EMBL" id="JACOOI010000005">
    <property type="protein sequence ID" value="MBC5642584.1"/>
    <property type="molecule type" value="Genomic_DNA"/>
</dbReference>
<name>A0ABR7DYJ9_9BACT</name>
<organism evidence="1 2">
    <name type="scientific">Parabacteroides segnis</name>
    <dbReference type="NCBI Taxonomy" id="2763058"/>
    <lineage>
        <taxon>Bacteria</taxon>
        <taxon>Pseudomonadati</taxon>
        <taxon>Bacteroidota</taxon>
        <taxon>Bacteroidia</taxon>
        <taxon>Bacteroidales</taxon>
        <taxon>Tannerellaceae</taxon>
        <taxon>Parabacteroides</taxon>
    </lineage>
</organism>
<evidence type="ECO:0000313" key="1">
    <source>
        <dbReference type="EMBL" id="MBC5642584.1"/>
    </source>
</evidence>
<comment type="caution">
    <text evidence="1">The sequence shown here is derived from an EMBL/GenBank/DDBJ whole genome shotgun (WGS) entry which is preliminary data.</text>
</comment>
<sequence>MNRFIYICIGLIVSASLFGQARKPILMVVPSDAWCQRNNCMTTFTDETGARQAIPDYRKAVGQSEELRLVISEMATIMADRGFPLKDLEQSLKSLQQEDAELSLIQSKTSGSTILESPSDKLKRVAKADIVLDLDFNVKTQGPKRYISFNLRANNAYSNKTISSVSGDGKPSAAITTGVLLEEAVLNYMDAFNATLMTHFNDMAQNGREVKINILLWQNAPFDLEEEFDYGGETLPLGDIIDFWMDDHCLHGRYSRINGSESEIRYEQVRIPLFMQIAGKERAVDSRRFISNLSSMLKKEPFNITSKIYERGLGETWLIIGEQ</sequence>
<evidence type="ECO:0000313" key="2">
    <source>
        <dbReference type="Proteomes" id="UP000644010"/>
    </source>
</evidence>
<gene>
    <name evidence="1" type="ORF">H8S77_06750</name>
</gene>
<accession>A0ABR7DYJ9</accession>
<reference evidence="1 2" key="1">
    <citation type="submission" date="2020-08" db="EMBL/GenBank/DDBJ databases">
        <title>Genome public.</title>
        <authorList>
            <person name="Liu C."/>
            <person name="Sun Q."/>
        </authorList>
    </citation>
    <scope>NUCLEOTIDE SEQUENCE [LARGE SCALE GENOMIC DNA]</scope>
    <source>
        <strain evidence="1 2">BX2</strain>
    </source>
</reference>
<protein>
    <submittedName>
        <fullName evidence="1">Uncharacterized protein</fullName>
    </submittedName>
</protein>
<proteinExistence type="predicted"/>
<dbReference type="Pfam" id="PF19672">
    <property type="entry name" value="DUF6175"/>
    <property type="match status" value="1"/>
</dbReference>